<comment type="caution">
    <text evidence="2">The sequence shown here is derived from an EMBL/GenBank/DDBJ whole genome shotgun (WGS) entry which is preliminary data.</text>
</comment>
<gene>
    <name evidence="2" type="ORF">RCL2_001043600</name>
</gene>
<feature type="compositionally biased region" description="Basic and acidic residues" evidence="1">
    <location>
        <begin position="1001"/>
        <end position="1016"/>
    </location>
</feature>
<evidence type="ECO:0000256" key="1">
    <source>
        <dbReference type="SAM" id="MobiDB-lite"/>
    </source>
</evidence>
<evidence type="ECO:0000313" key="3">
    <source>
        <dbReference type="Proteomes" id="UP000615446"/>
    </source>
</evidence>
<sequence length="1530" mass="177783">MPFANIRISKGSQVLHGWYIHPIPYEMTIKEFFVKLVLTKELSPECGINIAASKVIEHVELSKTPVSTATQISPECGIIELTSSIGKPNRKQTLRSDLVNLVHLHNGGWSTQSLADTQGKQFIVSLVETIWYIDMCNHEKLKERSYHIPKLFHEFFGRADPESYKQSQKSFDANELNIHCQALAPYATSSWMLRSNFDWLRDAFDRFIIAISSYVGFLQRQCDITAKNHASENPVRSIDKAVTVKIHKKNIWVVPVDKTKYNHLKNLHIDLPSWKSVDIKEYLPADPVQKMRYIQGLSHAFSFKIGEYRFNSRNNSFNTISIWKIDEQANEMITLQENSHIASELQAEVPRYHTQAMRINYQRTCDLLLLKVKSSTLRTIYRMLTGDISAANTTNDAKVDERVKLALELGDPDITIDLHEHRSGRSSKYDTFWKIAAQFLAGKAADVVTAVDERRHDTVMHLATAISVNDLLNQIKCECPPEIPIPSAQWLQLQFWPKNPTRLSSLQFIGLLPLKFMVQTCQLQAFHPDVHYASALFRYEKKFAVKFRKITNLIFLDDKHRCKVVEPGFPVAAVDRGKKVVVSNDTTFAVADHDFTKMGIIPSVAMICNISKSINGDFYAGKVHIGLKDPIFQPSSPLRHATELYHLLLDEELVDKPVLCLYTDGGPDYHCIYTHVQLSYICLFIALDLDYFVAIRTPPQHSWKNPVERIMLILNLGLQSVEENPTLKVDLNASLQAPINLVRSVFDHQFFKDEPLKTFTAASETEMERFWKTIQLVDNSVTNEDCTAEHIKQRPLLQKFFEHCCMARHYSFTIKKCGEPGCTICRPPCCLPEDFDQLHRLPDPQPGEDMHYKSFEELYGKETTEDHRPSLKNNKTKTKGKMKFIRAKHTMPFCPSAARAKNVSITINCVECEKPRLLFSAKKLTKKDKTILRRFLDTIFYTCGMSFHNTCDLAMAISLKQHDDTENYDEGDDQEIMDVESENENERDEPEDSDNEDESGNEEKEPVEEPEKEEDSIREIFSRVFVNDSWSCASQVEKPYYSAGIFPDVCFECGSSEVTNVAKGEHPHCSGYGGNTINLSKKRLRWKQGGSDKGKRKIALQNNDDYCVMCNSIYTNINYKWCKYCEINKLRKNFTSGNQKIDNFIQERQLGINGPLDIVFEWISHNKFLSIKEVDKDDNSTVCLAQWEDGPLDWDKDNKKYKRKPKKIALKYSHNLKDVEFLNEVKAYLINFIVHGISQNLDTKDYVIALQNNDLYCIKCNKRYTDAYNKWCNLCEISELRKNFINWSSGNEYIDKFIQKKQLMINKYCDNVFEWIPHNKFIDIKEVDKDDNSTVYFAQWEDGPLYWDKHNKKYGRYPKKITLKYSHNLQEADEFLHEVKAYLINFKIYGISQNPDTKDYLMALQNNDDYYCIMCSNMYININYKWCKHCEINKLRKNFTYWTSENEKIDNFVQEKQLGVDSPQDIVFEWILYNKFLDFREVDKDDNSTVYLAQWENGPLDWSYLYKKYVRKPEVVTLKYWIICKILMNF</sequence>
<feature type="region of interest" description="Disordered" evidence="1">
    <location>
        <begin position="979"/>
        <end position="1016"/>
    </location>
</feature>
<evidence type="ECO:0000313" key="2">
    <source>
        <dbReference type="EMBL" id="GES83277.1"/>
    </source>
</evidence>
<dbReference type="Proteomes" id="UP000615446">
    <property type="component" value="Unassembled WGS sequence"/>
</dbReference>
<organism evidence="2 3">
    <name type="scientific">Rhizophagus clarus</name>
    <dbReference type="NCBI Taxonomy" id="94130"/>
    <lineage>
        <taxon>Eukaryota</taxon>
        <taxon>Fungi</taxon>
        <taxon>Fungi incertae sedis</taxon>
        <taxon>Mucoromycota</taxon>
        <taxon>Glomeromycotina</taxon>
        <taxon>Glomeromycetes</taxon>
        <taxon>Glomerales</taxon>
        <taxon>Glomeraceae</taxon>
        <taxon>Rhizophagus</taxon>
    </lineage>
</organism>
<protein>
    <submittedName>
        <fullName evidence="2">Uncharacterized protein LOC105326236</fullName>
    </submittedName>
</protein>
<accession>A0A8H3L7Z6</accession>
<name>A0A8H3L7Z6_9GLOM</name>
<reference evidence="2" key="1">
    <citation type="submission" date="2019-10" db="EMBL/GenBank/DDBJ databases">
        <title>Conservation and host-specific expression of non-tandemly repeated heterogenous ribosome RNA gene in arbuscular mycorrhizal fungi.</title>
        <authorList>
            <person name="Maeda T."/>
            <person name="Kobayashi Y."/>
            <person name="Nakagawa T."/>
            <person name="Ezawa T."/>
            <person name="Yamaguchi K."/>
            <person name="Bino T."/>
            <person name="Nishimoto Y."/>
            <person name="Shigenobu S."/>
            <person name="Kawaguchi M."/>
        </authorList>
    </citation>
    <scope>NUCLEOTIDE SEQUENCE</scope>
    <source>
        <strain evidence="2">HR1</strain>
    </source>
</reference>
<proteinExistence type="predicted"/>
<feature type="compositionally biased region" description="Acidic residues" evidence="1">
    <location>
        <begin position="979"/>
        <end position="1000"/>
    </location>
</feature>
<dbReference type="EMBL" id="BLAL01000068">
    <property type="protein sequence ID" value="GES83277.1"/>
    <property type="molecule type" value="Genomic_DNA"/>
</dbReference>